<reference evidence="2" key="1">
    <citation type="submission" date="2022-11" db="EMBL/GenBank/DDBJ databases">
        <authorList>
            <person name="Petersen C."/>
        </authorList>
    </citation>
    <scope>NUCLEOTIDE SEQUENCE</scope>
    <source>
        <strain evidence="2">IBT 30069</strain>
    </source>
</reference>
<dbReference type="InterPro" id="IPR036291">
    <property type="entry name" value="NAD(P)-bd_dom_sf"/>
</dbReference>
<dbReference type="Proteomes" id="UP001149165">
    <property type="component" value="Unassembled WGS sequence"/>
</dbReference>
<evidence type="ECO:0000313" key="3">
    <source>
        <dbReference type="Proteomes" id="UP001149165"/>
    </source>
</evidence>
<organism evidence="2 3">
    <name type="scientific">Penicillium angulare</name>
    <dbReference type="NCBI Taxonomy" id="116970"/>
    <lineage>
        <taxon>Eukaryota</taxon>
        <taxon>Fungi</taxon>
        <taxon>Dikarya</taxon>
        <taxon>Ascomycota</taxon>
        <taxon>Pezizomycotina</taxon>
        <taxon>Eurotiomycetes</taxon>
        <taxon>Eurotiomycetidae</taxon>
        <taxon>Eurotiales</taxon>
        <taxon>Aspergillaceae</taxon>
        <taxon>Penicillium</taxon>
    </lineage>
</organism>
<sequence>MYVFVTGGTGFVGKAVIQDLIEVGHTVLAPTRSEKGVQQLSSLGADVHFGTLEDFESLAKGAAASDGVIHGAFRNTIHDFSLAAFEESCIEERNAIEAIANALVGSNRPLVITSGTMMLPPGRLRTEDDDTPNLESPLAIARGPSDALTRSFASKGVRSSVLRIPPVNFGEGDESFIPMTIAAARKNNKSIYLGDGLNRWPATHVKDTAKAFRLALEKAPAGSTLHGVAEEGVQLKDIAEAVGKALNVSVESKGWEAVQDHFGWLANIVAVDNYISSQKTQAVLGWKPEQRSLLSHIQELST</sequence>
<dbReference type="OrthoDB" id="10262413at2759"/>
<dbReference type="PANTHER" id="PTHR48079">
    <property type="entry name" value="PROTEIN YEEZ"/>
    <property type="match status" value="1"/>
</dbReference>
<dbReference type="GO" id="GO:0005737">
    <property type="term" value="C:cytoplasm"/>
    <property type="evidence" value="ECO:0007669"/>
    <property type="project" value="TreeGrafter"/>
</dbReference>
<comment type="caution">
    <text evidence="2">The sequence shown here is derived from an EMBL/GenBank/DDBJ whole genome shotgun (WGS) entry which is preliminary data.</text>
</comment>
<protein>
    <recommendedName>
        <fullName evidence="1">NAD-dependent epimerase/dehydratase domain-containing protein</fullName>
    </recommendedName>
</protein>
<dbReference type="CDD" id="cd05262">
    <property type="entry name" value="SDR_a7"/>
    <property type="match status" value="1"/>
</dbReference>
<evidence type="ECO:0000313" key="2">
    <source>
        <dbReference type="EMBL" id="KAJ5114026.1"/>
    </source>
</evidence>
<feature type="domain" description="NAD-dependent epimerase/dehydratase" evidence="1">
    <location>
        <begin position="3"/>
        <end position="220"/>
    </location>
</feature>
<dbReference type="PANTHER" id="PTHR48079:SF9">
    <property type="entry name" value="PUTATIVE-RELATED"/>
    <property type="match status" value="1"/>
</dbReference>
<dbReference type="SUPFAM" id="SSF51735">
    <property type="entry name" value="NAD(P)-binding Rossmann-fold domains"/>
    <property type="match status" value="1"/>
</dbReference>
<reference evidence="2" key="2">
    <citation type="journal article" date="2023" name="IMA Fungus">
        <title>Comparative genomic study of the Penicillium genus elucidates a diverse pangenome and 15 lateral gene transfer events.</title>
        <authorList>
            <person name="Petersen C."/>
            <person name="Sorensen T."/>
            <person name="Nielsen M.R."/>
            <person name="Sondergaard T.E."/>
            <person name="Sorensen J.L."/>
            <person name="Fitzpatrick D.A."/>
            <person name="Frisvad J.C."/>
            <person name="Nielsen K.L."/>
        </authorList>
    </citation>
    <scope>NUCLEOTIDE SEQUENCE</scope>
    <source>
        <strain evidence="2">IBT 30069</strain>
    </source>
</reference>
<evidence type="ECO:0000259" key="1">
    <source>
        <dbReference type="Pfam" id="PF01370"/>
    </source>
</evidence>
<dbReference type="GO" id="GO:0004029">
    <property type="term" value="F:aldehyde dehydrogenase (NAD+) activity"/>
    <property type="evidence" value="ECO:0007669"/>
    <property type="project" value="TreeGrafter"/>
</dbReference>
<name>A0A9W9G8F6_9EURO</name>
<dbReference type="InterPro" id="IPR051783">
    <property type="entry name" value="NAD(P)-dependent_oxidoreduct"/>
</dbReference>
<proteinExistence type="predicted"/>
<accession>A0A9W9G8F6</accession>
<gene>
    <name evidence="2" type="ORF">N7456_002560</name>
</gene>
<keyword evidence="3" id="KW-1185">Reference proteome</keyword>
<dbReference type="InterPro" id="IPR001509">
    <property type="entry name" value="Epimerase_deHydtase"/>
</dbReference>
<dbReference type="Gene3D" id="3.40.50.720">
    <property type="entry name" value="NAD(P)-binding Rossmann-like Domain"/>
    <property type="match status" value="1"/>
</dbReference>
<dbReference type="EMBL" id="JAPQKH010000002">
    <property type="protein sequence ID" value="KAJ5114026.1"/>
    <property type="molecule type" value="Genomic_DNA"/>
</dbReference>
<dbReference type="Pfam" id="PF01370">
    <property type="entry name" value="Epimerase"/>
    <property type="match status" value="1"/>
</dbReference>
<dbReference type="AlphaFoldDB" id="A0A9W9G8F6"/>